<dbReference type="Proteomes" id="UP000658514">
    <property type="component" value="Unassembled WGS sequence"/>
</dbReference>
<organism evidence="1 2">
    <name type="scientific">Calothrix parietina FACHB-288</name>
    <dbReference type="NCBI Taxonomy" id="2692896"/>
    <lineage>
        <taxon>Bacteria</taxon>
        <taxon>Bacillati</taxon>
        <taxon>Cyanobacteriota</taxon>
        <taxon>Cyanophyceae</taxon>
        <taxon>Nostocales</taxon>
        <taxon>Calotrichaceae</taxon>
        <taxon>Calothrix</taxon>
    </lineage>
</organism>
<comment type="caution">
    <text evidence="1">The sequence shown here is derived from an EMBL/GenBank/DDBJ whole genome shotgun (WGS) entry which is preliminary data.</text>
</comment>
<gene>
    <name evidence="1" type="ORF">H6G24_07940</name>
</gene>
<keyword evidence="2" id="KW-1185">Reference proteome</keyword>
<protein>
    <submittedName>
        <fullName evidence="1">Uncharacterized protein</fullName>
    </submittedName>
</protein>
<dbReference type="RefSeq" id="WP_190539563.1">
    <property type="nucleotide sequence ID" value="NZ_CAWPNO010000128.1"/>
</dbReference>
<dbReference type="EMBL" id="JACJQH010000009">
    <property type="protein sequence ID" value="MBD2195421.1"/>
    <property type="molecule type" value="Genomic_DNA"/>
</dbReference>
<sequence>MDAILERSHALKQAVVDFVLDAEGDLAQALETYAAGKLRSGNGNSTQQDLVIDSFITEGKVSDKSPLELFIDSHPDLPQSDRNLISSWHHSFMGLFAITKILADGFELRNWLTDKYYIVKPNNAQILQETSRFKEGEILLTRISPVTDSYWTFFSNYTIMGKLGKPKLAVAIGNFKEEYKNHLYSDAPDLLAEAWQSVVQYHQQFVDFFGKDEITLPGYQLNKKIAEFQELITEKYLAATGIDTSKPLNELVKEAGINEEEIKAAVKEMGADANVASEIFKNNGSSKMVMPKVDLPAELKKAEQVTAISHPRWGQMFLPTYSKVKTILSTADWQNIEGAQKLIRFYLEDKSINAFIWYRLAQEYPHTLENVLQTVLQRGDFQLSRDLDALLQEFNKPLEPDLPEIASVPVHLHNLFQAALGEVQKSKPQGKVQKKVAKGFK</sequence>
<reference evidence="1 2" key="1">
    <citation type="journal article" date="2020" name="ISME J.">
        <title>Comparative genomics reveals insights into cyanobacterial evolution and habitat adaptation.</title>
        <authorList>
            <person name="Chen M.Y."/>
            <person name="Teng W.K."/>
            <person name="Zhao L."/>
            <person name="Hu C.X."/>
            <person name="Zhou Y.K."/>
            <person name="Han B.P."/>
            <person name="Song L.R."/>
            <person name="Shu W.S."/>
        </authorList>
    </citation>
    <scope>NUCLEOTIDE SEQUENCE [LARGE SCALE GENOMIC DNA]</scope>
    <source>
        <strain evidence="1 2">FACHB-288</strain>
    </source>
</reference>
<proteinExistence type="predicted"/>
<evidence type="ECO:0000313" key="2">
    <source>
        <dbReference type="Proteomes" id="UP000658514"/>
    </source>
</evidence>
<accession>A0ABR8A664</accession>
<evidence type="ECO:0000313" key="1">
    <source>
        <dbReference type="EMBL" id="MBD2195421.1"/>
    </source>
</evidence>
<name>A0ABR8A664_9CYAN</name>